<dbReference type="Proteomes" id="UP000319801">
    <property type="component" value="Unassembled WGS sequence"/>
</dbReference>
<reference evidence="2 3" key="1">
    <citation type="journal article" date="2019" name="Genome Biol. Evol.">
        <title>Whole-Genome Sequencing of the Giant Devil Catfish, Bagarius yarrelli.</title>
        <authorList>
            <person name="Jiang W."/>
            <person name="Lv Y."/>
            <person name="Cheng L."/>
            <person name="Yang K."/>
            <person name="Chao B."/>
            <person name="Wang X."/>
            <person name="Li Y."/>
            <person name="Pan X."/>
            <person name="You X."/>
            <person name="Zhang Y."/>
            <person name="Yang J."/>
            <person name="Li J."/>
            <person name="Zhang X."/>
            <person name="Liu S."/>
            <person name="Sun C."/>
            <person name="Yang J."/>
            <person name="Shi Q."/>
        </authorList>
    </citation>
    <scope>NUCLEOTIDE SEQUENCE [LARGE SCALE GENOMIC DNA]</scope>
    <source>
        <strain evidence="2">JWS20170419001</strain>
        <tissue evidence="2">Muscle</tissue>
    </source>
</reference>
<dbReference type="InterPro" id="IPR013320">
    <property type="entry name" value="ConA-like_dom_sf"/>
</dbReference>
<name>A0A556VWV7_BAGYA</name>
<dbReference type="InterPro" id="IPR010307">
    <property type="entry name" value="Laminin_dom_II"/>
</dbReference>
<feature type="domain" description="Laminin" evidence="1">
    <location>
        <begin position="82"/>
        <end position="176"/>
    </location>
</feature>
<evidence type="ECO:0000313" key="2">
    <source>
        <dbReference type="EMBL" id="TUK59352.1"/>
    </source>
</evidence>
<dbReference type="SUPFAM" id="SSF49899">
    <property type="entry name" value="Concanavalin A-like lectins/glucanases"/>
    <property type="match status" value="1"/>
</dbReference>
<dbReference type="GO" id="GO:0007155">
    <property type="term" value="P:cell adhesion"/>
    <property type="evidence" value="ECO:0007669"/>
    <property type="project" value="InterPro"/>
</dbReference>
<dbReference type="OrthoDB" id="5836593at2759"/>
<evidence type="ECO:0000313" key="3">
    <source>
        <dbReference type="Proteomes" id="UP000319801"/>
    </source>
</evidence>
<dbReference type="EMBL" id="VCAZ01000387">
    <property type="protein sequence ID" value="TUK59352.1"/>
    <property type="molecule type" value="Genomic_DNA"/>
</dbReference>
<dbReference type="Gene3D" id="2.60.120.200">
    <property type="match status" value="1"/>
</dbReference>
<keyword evidence="3" id="KW-1185">Reference proteome</keyword>
<organism evidence="2 3">
    <name type="scientific">Bagarius yarrelli</name>
    <name type="common">Goonch</name>
    <name type="synonym">Bagrus yarrelli</name>
    <dbReference type="NCBI Taxonomy" id="175774"/>
    <lineage>
        <taxon>Eukaryota</taxon>
        <taxon>Metazoa</taxon>
        <taxon>Chordata</taxon>
        <taxon>Craniata</taxon>
        <taxon>Vertebrata</taxon>
        <taxon>Euteleostomi</taxon>
        <taxon>Actinopterygii</taxon>
        <taxon>Neopterygii</taxon>
        <taxon>Teleostei</taxon>
        <taxon>Ostariophysi</taxon>
        <taxon>Siluriformes</taxon>
        <taxon>Sisoridae</taxon>
        <taxon>Sisorinae</taxon>
        <taxon>Bagarius</taxon>
    </lineage>
</organism>
<evidence type="ECO:0000259" key="1">
    <source>
        <dbReference type="Pfam" id="PF06009"/>
    </source>
</evidence>
<gene>
    <name evidence="2" type="ORF">Baya_16921</name>
</gene>
<dbReference type="Pfam" id="PF06009">
    <property type="entry name" value="Laminin_II"/>
    <property type="match status" value="1"/>
</dbReference>
<accession>A0A556VWV7</accession>
<sequence>MMKRFSLSLTHGQIHLHKAHDTLQQTQNTHTNNLLQLQRTEAHKHGLMENYDAANQTVLSANDLLVKAAVGVADLGTMVKKALEASNVYDNIVKYINEADESSVSTLNMSIRTEDLHDVEEKKPVNVSTNIMRVRELIAQARSVASKVQVSMKFNGQSSVELHPPVDVDQLMKAVTSISLYVRVDPDSDPIEDRFLLYLGDKNVSVIYHQSKKVILLVDRSFIKSTENEKKTLPFNDIYIGGVPSHILHSRPEFSSLLGLKGCVKGFQFQKKDFNLLEEPGTIGISSGCPEESFCRYSGYITVSGSAYIQCRDSGTNSGGFGYHNSGGNAGYITVSVFGRIYNSCRYYGYITV</sequence>
<protein>
    <submittedName>
        <fullName evidence="2">Laminin subunit alpha-4</fullName>
    </submittedName>
</protein>
<dbReference type="AlphaFoldDB" id="A0A556VWV7"/>
<proteinExistence type="predicted"/>
<comment type="caution">
    <text evidence="2">The sequence shown here is derived from an EMBL/GenBank/DDBJ whole genome shotgun (WGS) entry which is preliminary data.</text>
</comment>